<sequence length="811" mass="91941">MQDSIRPLEKEIMEFWNEINAYDRAQRDTEDELFFLDGPPNPSGDTHLGTVWNKILKDTIIRVGRMSEYAVVDRPGFDTQLFITEQRIASERGIESLAALSDFGVETFEQQCHQLESDFIETLKDDFQDCGIWMDWDNSYRTDSPAYADSAWWTFSRIADNGYLAKGDQVVNWCPECRAPRYKRSEVDTAELRYRDPPEQQQHTLFVAYPIVGKTAALVTRVSERWEVLANSFLAVEHNDEYVKLSFPDFSRPDLYVAADSYQTVVPETEGVEFEVVDRVSGSFFASHSYEHPLTENGGCDHGGQILTVDSLSERTGIRHGTPATSERDRRLATTHDLLVLEPIDEAGRIRNTGTPFDGDGLRTREEVRSIGDEIQQSLAEDGYVIRRGASHDRTDQCWLCGGEVLPRIDTAWYIKLDGLKDQIDRAIESTEWYPNTTEAEMKSPSSWHPDWSRDPRFVHEPAVNHDWLIEQESTWGLPMPIWAAETDPNDYIVIESRAELSRRADQEIEPDDLIPRKSVLDNITITEGGTTYQRVSGIFADRYSAGLAAVAVAGAPDDMTMFDQRFPADIIVEARDQPSIWFFMQLAIGVTGFDEMPFDRALMHGFLTDENGEKMSKSVGNIVTPGEVVDRYGADPVRLYLLKNTRWNRDIPVEWDEIETLTSLLADMIDAVDTALALVDSVPSVTGHDTALARAYTNALSAIERESDRITESLRSFDFAAAVDRLLPLIYSLTTRSYLPTVIQYGEDNEQLPTEVQTELEHILELLARLLAPYSPHIAERIYQSVCDGEKTVHELSFPFGHQPAAVWQE</sequence>
<evidence type="ECO:0000313" key="9">
    <source>
        <dbReference type="Proteomes" id="UP000509241"/>
    </source>
</evidence>
<dbReference type="Pfam" id="PF08264">
    <property type="entry name" value="Anticodon_1"/>
    <property type="match status" value="1"/>
</dbReference>
<keyword evidence="1 8" id="KW-0436">Ligase</keyword>
<keyword evidence="4" id="KW-0648">Protein biosynthesis</keyword>
<dbReference type="Pfam" id="PF00133">
    <property type="entry name" value="tRNA-synt_1"/>
    <property type="match status" value="1"/>
</dbReference>
<dbReference type="Gene3D" id="1.10.730.10">
    <property type="entry name" value="Isoleucyl-tRNA Synthetase, Domain 1"/>
    <property type="match status" value="1"/>
</dbReference>
<keyword evidence="3" id="KW-0067">ATP-binding</keyword>
<dbReference type="InterPro" id="IPR050081">
    <property type="entry name" value="Ile-tRNA_ligase"/>
</dbReference>
<dbReference type="PANTHER" id="PTHR42765:SF1">
    <property type="entry name" value="ISOLEUCINE--TRNA LIGASE, MITOCHONDRIAL"/>
    <property type="match status" value="1"/>
</dbReference>
<evidence type="ECO:0000256" key="2">
    <source>
        <dbReference type="ARBA" id="ARBA00022741"/>
    </source>
</evidence>
<dbReference type="Proteomes" id="UP000509241">
    <property type="component" value="Chromosome"/>
</dbReference>
<dbReference type="AlphaFoldDB" id="A0A7D5KLI2"/>
<dbReference type="InterPro" id="IPR009008">
    <property type="entry name" value="Val/Leu/Ile-tRNA-synth_edit"/>
</dbReference>
<evidence type="ECO:0000259" key="6">
    <source>
        <dbReference type="Pfam" id="PF00133"/>
    </source>
</evidence>
<dbReference type="SUPFAM" id="SSF52374">
    <property type="entry name" value="Nucleotidylyl transferase"/>
    <property type="match status" value="1"/>
</dbReference>
<feature type="domain" description="Aminoacyl-tRNA synthetase class Ia" evidence="6">
    <location>
        <begin position="12"/>
        <end position="653"/>
    </location>
</feature>
<dbReference type="GO" id="GO:0005829">
    <property type="term" value="C:cytosol"/>
    <property type="evidence" value="ECO:0007669"/>
    <property type="project" value="TreeGrafter"/>
</dbReference>
<dbReference type="GO" id="GO:0006428">
    <property type="term" value="P:isoleucyl-tRNA aminoacylation"/>
    <property type="evidence" value="ECO:0007669"/>
    <property type="project" value="TreeGrafter"/>
</dbReference>
<evidence type="ECO:0000256" key="4">
    <source>
        <dbReference type="ARBA" id="ARBA00022917"/>
    </source>
</evidence>
<evidence type="ECO:0000256" key="3">
    <source>
        <dbReference type="ARBA" id="ARBA00022840"/>
    </source>
</evidence>
<dbReference type="SUPFAM" id="SSF50677">
    <property type="entry name" value="ValRS/IleRS/LeuRS editing domain"/>
    <property type="match status" value="1"/>
</dbReference>
<dbReference type="GO" id="GO:0005524">
    <property type="term" value="F:ATP binding"/>
    <property type="evidence" value="ECO:0007669"/>
    <property type="project" value="UniProtKB-KW"/>
</dbReference>
<organism evidence="8 9">
    <name type="scientific">Natrinema halophilum</name>
    <dbReference type="NCBI Taxonomy" id="1699371"/>
    <lineage>
        <taxon>Archaea</taxon>
        <taxon>Methanobacteriati</taxon>
        <taxon>Methanobacteriota</taxon>
        <taxon>Stenosarchaea group</taxon>
        <taxon>Halobacteria</taxon>
        <taxon>Halobacteriales</taxon>
        <taxon>Natrialbaceae</taxon>
        <taxon>Natrinema</taxon>
    </lineage>
</organism>
<dbReference type="PANTHER" id="PTHR42765">
    <property type="entry name" value="SOLEUCYL-TRNA SYNTHETASE"/>
    <property type="match status" value="1"/>
</dbReference>
<protein>
    <submittedName>
        <fullName evidence="8">Class I tRNA ligase family protein</fullName>
    </submittedName>
</protein>
<dbReference type="OrthoDB" id="30823at2157"/>
<evidence type="ECO:0000256" key="5">
    <source>
        <dbReference type="ARBA" id="ARBA00023146"/>
    </source>
</evidence>
<gene>
    <name evidence="8" type="ORF">HYG82_14400</name>
</gene>
<feature type="domain" description="Methionyl/Valyl/Leucyl/Isoleucyl-tRNA synthetase anticodon-binding" evidence="7">
    <location>
        <begin position="701"/>
        <end position="800"/>
    </location>
</feature>
<evidence type="ECO:0000256" key="1">
    <source>
        <dbReference type="ARBA" id="ARBA00022598"/>
    </source>
</evidence>
<evidence type="ECO:0000259" key="7">
    <source>
        <dbReference type="Pfam" id="PF08264"/>
    </source>
</evidence>
<accession>A0A7D5KLI2</accession>
<keyword evidence="9" id="KW-1185">Reference proteome</keyword>
<name>A0A7D5KLI2_9EURY</name>
<dbReference type="Gene3D" id="3.40.50.620">
    <property type="entry name" value="HUPs"/>
    <property type="match status" value="2"/>
</dbReference>
<keyword evidence="5" id="KW-0030">Aminoacyl-tRNA synthetase</keyword>
<dbReference type="InterPro" id="IPR013155">
    <property type="entry name" value="M/V/L/I-tRNA-synth_anticd-bd"/>
</dbReference>
<proteinExistence type="predicted"/>
<dbReference type="EMBL" id="CP058601">
    <property type="protein sequence ID" value="QLG49958.1"/>
    <property type="molecule type" value="Genomic_DNA"/>
</dbReference>
<reference evidence="8 9" key="1">
    <citation type="submission" date="2020-07" db="EMBL/GenBank/DDBJ databases">
        <authorList>
            <person name="Cui H."/>
        </authorList>
    </citation>
    <scope>NUCLEOTIDE SEQUENCE [LARGE SCALE GENOMIC DNA]</scope>
    <source>
        <strain evidence="8 9">YPL8</strain>
    </source>
</reference>
<dbReference type="KEGG" id="haly:HYG82_14400"/>
<dbReference type="InterPro" id="IPR014729">
    <property type="entry name" value="Rossmann-like_a/b/a_fold"/>
</dbReference>
<dbReference type="SUPFAM" id="SSF47323">
    <property type="entry name" value="Anticodon-binding domain of a subclass of class I aminoacyl-tRNA synthetases"/>
    <property type="match status" value="1"/>
</dbReference>
<evidence type="ECO:0000313" key="8">
    <source>
        <dbReference type="EMBL" id="QLG49958.1"/>
    </source>
</evidence>
<dbReference type="InterPro" id="IPR009080">
    <property type="entry name" value="tRNAsynth_Ia_anticodon-bd"/>
</dbReference>
<dbReference type="GO" id="GO:0004822">
    <property type="term" value="F:isoleucine-tRNA ligase activity"/>
    <property type="evidence" value="ECO:0007669"/>
    <property type="project" value="TreeGrafter"/>
</dbReference>
<dbReference type="InterPro" id="IPR002300">
    <property type="entry name" value="aa-tRNA-synth_Ia"/>
</dbReference>
<dbReference type="GO" id="GO:0002161">
    <property type="term" value="F:aminoacyl-tRNA deacylase activity"/>
    <property type="evidence" value="ECO:0007669"/>
    <property type="project" value="InterPro"/>
</dbReference>
<keyword evidence="2" id="KW-0547">Nucleotide-binding</keyword>